<dbReference type="Gene3D" id="2.60.40.3620">
    <property type="match status" value="2"/>
</dbReference>
<dbReference type="PROSITE" id="PS51257">
    <property type="entry name" value="PROKAR_LIPOPROTEIN"/>
    <property type="match status" value="1"/>
</dbReference>
<dbReference type="InterPro" id="IPR025970">
    <property type="entry name" value="SusE"/>
</dbReference>
<dbReference type="STRING" id="305507.SAMN04489724_0310"/>
<dbReference type="OrthoDB" id="975117at2"/>
<dbReference type="EMBL" id="FPBF01000013">
    <property type="protein sequence ID" value="SFU20481.1"/>
    <property type="molecule type" value="Genomic_DNA"/>
</dbReference>
<accession>A0A1I7E960</accession>
<dbReference type="Proteomes" id="UP000199673">
    <property type="component" value="Unassembled WGS sequence"/>
</dbReference>
<proteinExistence type="predicted"/>
<dbReference type="CDD" id="cd12956">
    <property type="entry name" value="CBM_SusE-F_like"/>
    <property type="match status" value="1"/>
</dbReference>
<evidence type="ECO:0000313" key="3">
    <source>
        <dbReference type="Proteomes" id="UP000199673"/>
    </source>
</evidence>
<organism evidence="2 3">
    <name type="scientific">Algoriphagus locisalis</name>
    <dbReference type="NCBI Taxonomy" id="305507"/>
    <lineage>
        <taxon>Bacteria</taxon>
        <taxon>Pseudomonadati</taxon>
        <taxon>Bacteroidota</taxon>
        <taxon>Cytophagia</taxon>
        <taxon>Cytophagales</taxon>
        <taxon>Cyclobacteriaceae</taxon>
        <taxon>Algoriphagus</taxon>
    </lineage>
</organism>
<evidence type="ECO:0000259" key="1">
    <source>
        <dbReference type="Pfam" id="PF14292"/>
    </source>
</evidence>
<dbReference type="CDD" id="cd12967">
    <property type="entry name" value="CBM_SusE-F_like_u1"/>
    <property type="match status" value="1"/>
</dbReference>
<sequence>MQRIINLYTGLILLLALVVGCNEDPTLTVLRNVSFTEPPISSTDQIVLSADNMSDLALTVNWTPVDYYIEAPVTYSVQFAAVGDTTNWGNAVTVLAGDDVLTKSFTQEELNTISQELEFEAEVASPLVIRVKSYVDRDAFSAPVVVQLTPYKLFTGFPSLWVPGEYQGWDPSTASRIASPEDNGVYEGYINIPEGGETNQFKFTAQPAWEPMAYGDGGAGVLIEANFAGGNFVAPSAGYFYLTADLNEMTYTMTKTTWGILGDATPGGWDTDTQLTFDPAENIWKVTAELSNAGSFKFRANNAWALDFGVDAEGNIQYANHPVFGYNPDLSNLTVPESGTYTITLDLSEPGVYNYSLVKN</sequence>
<dbReference type="RefSeq" id="WP_091698460.1">
    <property type="nucleotide sequence ID" value="NZ_FPBF01000013.1"/>
</dbReference>
<dbReference type="AlphaFoldDB" id="A0A1I7E960"/>
<keyword evidence="3" id="KW-1185">Reference proteome</keyword>
<gene>
    <name evidence="2" type="ORF">SAMN04489724_0310</name>
</gene>
<dbReference type="Pfam" id="PF14292">
    <property type="entry name" value="SusE"/>
    <property type="match status" value="1"/>
</dbReference>
<name>A0A1I7E960_9BACT</name>
<protein>
    <submittedName>
        <fullName evidence="2">SusE outer membrane protein</fullName>
    </submittedName>
</protein>
<evidence type="ECO:0000313" key="2">
    <source>
        <dbReference type="EMBL" id="SFU20481.1"/>
    </source>
</evidence>
<feature type="domain" description="SusE outer membrane protein" evidence="1">
    <location>
        <begin position="41"/>
        <end position="132"/>
    </location>
</feature>
<reference evidence="3" key="1">
    <citation type="submission" date="2016-10" db="EMBL/GenBank/DDBJ databases">
        <authorList>
            <person name="Varghese N."/>
            <person name="Submissions S."/>
        </authorList>
    </citation>
    <scope>NUCLEOTIDE SEQUENCE [LARGE SCALE GENOMIC DNA]</scope>
    <source>
        <strain evidence="3">DSM 23445</strain>
    </source>
</reference>